<dbReference type="RefSeq" id="WP_091829138.1">
    <property type="nucleotide sequence ID" value="NZ_FOAN01000001.1"/>
</dbReference>
<evidence type="ECO:0000313" key="2">
    <source>
        <dbReference type="Proteomes" id="UP000199664"/>
    </source>
</evidence>
<organism evidence="1 2">
    <name type="scientific">Bosea lupini</name>
    <dbReference type="NCBI Taxonomy" id="1036779"/>
    <lineage>
        <taxon>Bacteria</taxon>
        <taxon>Pseudomonadati</taxon>
        <taxon>Pseudomonadota</taxon>
        <taxon>Alphaproteobacteria</taxon>
        <taxon>Hyphomicrobiales</taxon>
        <taxon>Boseaceae</taxon>
        <taxon>Bosea</taxon>
    </lineage>
</organism>
<reference evidence="2" key="1">
    <citation type="submission" date="2016-10" db="EMBL/GenBank/DDBJ databases">
        <authorList>
            <person name="Varghese N."/>
            <person name="Submissions S."/>
        </authorList>
    </citation>
    <scope>NUCLEOTIDE SEQUENCE [LARGE SCALE GENOMIC DNA]</scope>
    <source>
        <strain evidence="2">LMG 26383,CCUG 61248,R- 45681</strain>
    </source>
</reference>
<sequence length="88" mass="9724">MASRRAKRRRFTPIPSNRLVIRFMGDQGAGKTTAMKAVRLLLEDAGAEVSEAEHGGPGEFSGEPNMLIARTSPEILRELGDWMKQEPT</sequence>
<keyword evidence="2" id="KW-1185">Reference proteome</keyword>
<dbReference type="STRING" id="1036779.SAMN04515666_101331"/>
<dbReference type="Proteomes" id="UP000199664">
    <property type="component" value="Unassembled WGS sequence"/>
</dbReference>
<dbReference type="AlphaFoldDB" id="A0A1H7GE88"/>
<evidence type="ECO:0008006" key="3">
    <source>
        <dbReference type="Google" id="ProtNLM"/>
    </source>
</evidence>
<gene>
    <name evidence="1" type="ORF">SAMN04515666_101331</name>
</gene>
<dbReference type="OrthoDB" id="1826980at2"/>
<protein>
    <recommendedName>
        <fullName evidence="3">AAA domain-containing protein</fullName>
    </recommendedName>
</protein>
<dbReference type="SUPFAM" id="SSF52540">
    <property type="entry name" value="P-loop containing nucleoside triphosphate hydrolases"/>
    <property type="match status" value="1"/>
</dbReference>
<name>A0A1H7GE88_9HYPH</name>
<evidence type="ECO:0000313" key="1">
    <source>
        <dbReference type="EMBL" id="SEK36441.1"/>
    </source>
</evidence>
<dbReference type="InterPro" id="IPR027417">
    <property type="entry name" value="P-loop_NTPase"/>
</dbReference>
<proteinExistence type="predicted"/>
<accession>A0A1H7GE88</accession>
<dbReference type="EMBL" id="FOAN01000001">
    <property type="protein sequence ID" value="SEK36441.1"/>
    <property type="molecule type" value="Genomic_DNA"/>
</dbReference>